<keyword evidence="2" id="KW-0812">Transmembrane</keyword>
<proteinExistence type="predicted"/>
<feature type="transmembrane region" description="Helical" evidence="2">
    <location>
        <begin position="55"/>
        <end position="77"/>
    </location>
</feature>
<feature type="region of interest" description="Disordered" evidence="1">
    <location>
        <begin position="208"/>
        <end position="237"/>
    </location>
</feature>
<name>A0A2S4UZX7_9BASI</name>
<keyword evidence="2" id="KW-1133">Transmembrane helix</keyword>
<sequence>MSSYKILVDSLRPINLPVALPSVGYKTGVVGDTLPASKPRYIDLLKITIYPNMNWLQLAILPVVICYFNIMMAATALREEMLNPVLDDHAIFANLDDIPEGNLEPKRRRIAEDHSDVIDSNPDSPNSSADSFDTLMSSSLSGFSDHPHNPGSTVDRESWEMDTPHKTEAHRVPSSWGSGGSTKASIEAQGEMIQALREHFRQSKVLVEAKQRSQRNSGISRSTNERTGFNWPKDPIPLKDEVGFEENQFTTAGKRKRPYGSDEGPIAGRDNRIDAQKAEIAELYNMGKLKQVERVRFGGLSMDMITGSKNDLYSISNMENPTKKELLEIENPRKSLLDWYDDLIFTNTEDHPPLLGSGPFNGEKNFNEAQKAMHWALTSSKKLNQEEATKIAQFLLGRYNKSTA</sequence>
<dbReference type="Proteomes" id="UP000238274">
    <property type="component" value="Unassembled WGS sequence"/>
</dbReference>
<dbReference type="EMBL" id="PKSM01000208">
    <property type="protein sequence ID" value="POW02803.1"/>
    <property type="molecule type" value="Genomic_DNA"/>
</dbReference>
<keyword evidence="2" id="KW-0472">Membrane</keyword>
<feature type="compositionally biased region" description="Polar residues" evidence="1">
    <location>
        <begin position="214"/>
        <end position="227"/>
    </location>
</feature>
<reference evidence="3 4" key="1">
    <citation type="submission" date="2017-12" db="EMBL/GenBank/DDBJ databases">
        <title>Gene loss provides genomic basis for host adaptation in cereal stripe rust fungi.</title>
        <authorList>
            <person name="Xia C."/>
        </authorList>
    </citation>
    <scope>NUCLEOTIDE SEQUENCE [LARGE SCALE GENOMIC DNA]</scope>
    <source>
        <strain evidence="3 4">93TX-2</strain>
    </source>
</reference>
<accession>A0A2S4UZX7</accession>
<evidence type="ECO:0000313" key="3">
    <source>
        <dbReference type="EMBL" id="POW02803.1"/>
    </source>
</evidence>
<evidence type="ECO:0000313" key="4">
    <source>
        <dbReference type="Proteomes" id="UP000238274"/>
    </source>
</evidence>
<comment type="caution">
    <text evidence="3">The sequence shown here is derived from an EMBL/GenBank/DDBJ whole genome shotgun (WGS) entry which is preliminary data.</text>
</comment>
<dbReference type="VEuPathDB" id="FungiDB:PSHT_11933"/>
<keyword evidence="4" id="KW-1185">Reference proteome</keyword>
<evidence type="ECO:0000256" key="2">
    <source>
        <dbReference type="SAM" id="Phobius"/>
    </source>
</evidence>
<evidence type="ECO:0000256" key="1">
    <source>
        <dbReference type="SAM" id="MobiDB-lite"/>
    </source>
</evidence>
<reference evidence="4" key="3">
    <citation type="journal article" date="2018" name="Mol. Plant Microbe Interact.">
        <title>Genome sequence resources for the wheat stripe rust pathogen (Puccinia striiformis f. sp. tritici) and the barley stripe rust pathogen (Puccinia striiformis f. sp. hordei).</title>
        <authorList>
            <person name="Xia C."/>
            <person name="Wang M."/>
            <person name="Yin C."/>
            <person name="Cornejo O.E."/>
            <person name="Hulbert S.H."/>
            <person name="Chen X."/>
        </authorList>
    </citation>
    <scope>NUCLEOTIDE SEQUENCE [LARGE SCALE GENOMIC DNA]</scope>
    <source>
        <strain evidence="4">93TX-2</strain>
    </source>
</reference>
<feature type="compositionally biased region" description="Low complexity" evidence="1">
    <location>
        <begin position="118"/>
        <end position="133"/>
    </location>
</feature>
<organism evidence="3 4">
    <name type="scientific">Puccinia striiformis</name>
    <dbReference type="NCBI Taxonomy" id="27350"/>
    <lineage>
        <taxon>Eukaryota</taxon>
        <taxon>Fungi</taxon>
        <taxon>Dikarya</taxon>
        <taxon>Basidiomycota</taxon>
        <taxon>Pucciniomycotina</taxon>
        <taxon>Pucciniomycetes</taxon>
        <taxon>Pucciniales</taxon>
        <taxon>Pucciniaceae</taxon>
        <taxon>Puccinia</taxon>
    </lineage>
</organism>
<feature type="region of interest" description="Disordered" evidence="1">
    <location>
        <begin position="249"/>
        <end position="269"/>
    </location>
</feature>
<feature type="region of interest" description="Disordered" evidence="1">
    <location>
        <begin position="113"/>
        <end position="158"/>
    </location>
</feature>
<reference evidence="4" key="2">
    <citation type="journal article" date="2018" name="BMC Genomics">
        <title>Genomic insights into host adaptation between the wheat stripe rust pathogen (Puccinia striiformis f. sp. tritici) and the barley stripe rust pathogen (Puccinia striiformis f. sp. hordei).</title>
        <authorList>
            <person name="Xia C."/>
            <person name="Wang M."/>
            <person name="Yin C."/>
            <person name="Cornejo O.E."/>
            <person name="Hulbert S.H."/>
            <person name="Chen X."/>
        </authorList>
    </citation>
    <scope>NUCLEOTIDE SEQUENCE [LARGE SCALE GENOMIC DNA]</scope>
    <source>
        <strain evidence="4">93TX-2</strain>
    </source>
</reference>
<gene>
    <name evidence="3" type="ORF">PSHT_11933</name>
</gene>
<protein>
    <submittedName>
        <fullName evidence="3">Uncharacterized protein</fullName>
    </submittedName>
</protein>
<dbReference type="VEuPathDB" id="FungiDB:PSTT_01467"/>
<dbReference type="AlphaFoldDB" id="A0A2S4UZX7"/>